<feature type="domain" description="NADAR" evidence="1">
    <location>
        <begin position="4"/>
        <end position="115"/>
    </location>
</feature>
<sequence length="115" mass="13629">RILFNGSDNPFYDFSNSSPHPVRYEGKTYPTSEHLFQSFKFLDDKPNIAEYIKTCSRYPRDICNEADRYHNQIRPDWLHVQINVMDIVLSFKFNQHEDLKRELLSTGDAELIQDS</sequence>
<dbReference type="EMBL" id="GL945440">
    <property type="protein sequence ID" value="EGO20684.1"/>
    <property type="molecule type" value="Genomic_DNA"/>
</dbReference>
<dbReference type="InterPro" id="IPR012816">
    <property type="entry name" value="NADAR"/>
</dbReference>
<dbReference type="AlphaFoldDB" id="F8P8C8"/>
<dbReference type="GeneID" id="18808965"/>
<evidence type="ECO:0000313" key="2">
    <source>
        <dbReference type="EMBL" id="EGO20684.1"/>
    </source>
</evidence>
<dbReference type="Pfam" id="PF08719">
    <property type="entry name" value="NADAR"/>
    <property type="match status" value="1"/>
</dbReference>
<dbReference type="KEGG" id="sla:SERLADRAFT_342604"/>
<dbReference type="InterPro" id="IPR037238">
    <property type="entry name" value="YbiA-like_sf"/>
</dbReference>
<dbReference type="Proteomes" id="UP000008064">
    <property type="component" value="Unassembled WGS sequence"/>
</dbReference>
<feature type="non-terminal residue" evidence="2">
    <location>
        <position position="115"/>
    </location>
</feature>
<accession>F8P8C8</accession>
<gene>
    <name evidence="2" type="ORF">SERLADRAFT_342604</name>
</gene>
<dbReference type="OrthoDB" id="206452at2759"/>
<protein>
    <recommendedName>
        <fullName evidence="1">NADAR domain-containing protein</fullName>
    </recommendedName>
</protein>
<organism>
    <name type="scientific">Serpula lacrymans var. lacrymans (strain S7.9)</name>
    <name type="common">Dry rot fungus</name>
    <dbReference type="NCBI Taxonomy" id="578457"/>
    <lineage>
        <taxon>Eukaryota</taxon>
        <taxon>Fungi</taxon>
        <taxon>Dikarya</taxon>
        <taxon>Basidiomycota</taxon>
        <taxon>Agaricomycotina</taxon>
        <taxon>Agaricomycetes</taxon>
        <taxon>Agaricomycetidae</taxon>
        <taxon>Boletales</taxon>
        <taxon>Coniophorineae</taxon>
        <taxon>Serpulaceae</taxon>
        <taxon>Serpula</taxon>
    </lineage>
</organism>
<reference evidence="2" key="1">
    <citation type="submission" date="2011-04" db="EMBL/GenBank/DDBJ databases">
        <title>Evolution of plant cell wall degrading machinery underlies the functional diversity of forest fungi.</title>
        <authorList>
            <consortium name="US DOE Joint Genome Institute (JGI-PGF)"/>
            <person name="Eastwood D.C."/>
            <person name="Floudas D."/>
            <person name="Binder M."/>
            <person name="Majcherczyk A."/>
            <person name="Schneider P."/>
            <person name="Aerts A."/>
            <person name="Asiegbu F.O."/>
            <person name="Baker S.E."/>
            <person name="Barry K."/>
            <person name="Bendiksby M."/>
            <person name="Blumentritt M."/>
            <person name="Coutinho P.M."/>
            <person name="Cullen D."/>
            <person name="Cullen D."/>
            <person name="Gathman A."/>
            <person name="Goodell B."/>
            <person name="Henrissat B."/>
            <person name="Ihrmark K."/>
            <person name="Kauserud H."/>
            <person name="Kohler A."/>
            <person name="LaButti K."/>
            <person name="Lapidus A."/>
            <person name="Lavin J.L."/>
            <person name="Lee Y.-H."/>
            <person name="Lindquist E."/>
            <person name="Lilly W."/>
            <person name="Lucas S."/>
            <person name="Morin E."/>
            <person name="Murat C."/>
            <person name="Oguiza J.A."/>
            <person name="Park J."/>
            <person name="Pisabarro A.G."/>
            <person name="Riley R."/>
            <person name="Rosling A."/>
            <person name="Salamov A."/>
            <person name="Schmidt O."/>
            <person name="Schmutz J."/>
            <person name="Skrede I."/>
            <person name="Stenlid J."/>
            <person name="Wiebenga A."/>
            <person name="Xie X."/>
            <person name="Kues U."/>
            <person name="Hibbett D.S."/>
            <person name="Hoffmeister D."/>
            <person name="Hogberg N."/>
            <person name="Martin F."/>
            <person name="Grigoriev I.V."/>
            <person name="Watkinson S.C."/>
        </authorList>
    </citation>
    <scope>NUCLEOTIDE SEQUENCE</scope>
    <source>
        <strain evidence="2">S7.9</strain>
    </source>
</reference>
<name>F8P8C8_SERL9</name>
<dbReference type="HOGENOM" id="CLU_084247_3_3_1"/>
<dbReference type="SUPFAM" id="SSF143990">
    <property type="entry name" value="YbiA-like"/>
    <property type="match status" value="1"/>
</dbReference>
<evidence type="ECO:0000259" key="1">
    <source>
        <dbReference type="Pfam" id="PF08719"/>
    </source>
</evidence>
<proteinExistence type="predicted"/>
<dbReference type="CDD" id="cd15457">
    <property type="entry name" value="NADAR"/>
    <property type="match status" value="1"/>
</dbReference>
<feature type="non-terminal residue" evidence="2">
    <location>
        <position position="1"/>
    </location>
</feature>
<dbReference type="RefSeq" id="XP_007322650.1">
    <property type="nucleotide sequence ID" value="XM_007322588.1"/>
</dbReference>
<dbReference type="Gene3D" id="1.10.357.40">
    <property type="entry name" value="YbiA-like"/>
    <property type="match status" value="1"/>
</dbReference>